<dbReference type="InterPro" id="IPR038765">
    <property type="entry name" value="Papain-like_cys_pep_sf"/>
</dbReference>
<protein>
    <recommendedName>
        <fullName evidence="2">USP domain-containing protein</fullName>
    </recommendedName>
</protein>
<feature type="transmembrane region" description="Helical" evidence="1">
    <location>
        <begin position="6"/>
        <end position="25"/>
    </location>
</feature>
<evidence type="ECO:0000313" key="4">
    <source>
        <dbReference type="Proteomes" id="UP001295684"/>
    </source>
</evidence>
<dbReference type="SUPFAM" id="SSF54001">
    <property type="entry name" value="Cysteine proteinases"/>
    <property type="match status" value="1"/>
</dbReference>
<dbReference type="Proteomes" id="UP001295684">
    <property type="component" value="Unassembled WGS sequence"/>
</dbReference>
<proteinExistence type="predicted"/>
<dbReference type="Gene3D" id="3.90.70.10">
    <property type="entry name" value="Cysteine proteinases"/>
    <property type="match status" value="1"/>
</dbReference>
<feature type="domain" description="USP" evidence="2">
    <location>
        <begin position="73"/>
        <end position="392"/>
    </location>
</feature>
<accession>A0AAD1UN55</accession>
<evidence type="ECO:0000259" key="2">
    <source>
        <dbReference type="PROSITE" id="PS50235"/>
    </source>
</evidence>
<dbReference type="InterPro" id="IPR050185">
    <property type="entry name" value="Ub_carboxyl-term_hydrolase"/>
</dbReference>
<evidence type="ECO:0000313" key="3">
    <source>
        <dbReference type="EMBL" id="CAI2371837.1"/>
    </source>
</evidence>
<keyword evidence="1" id="KW-0472">Membrane</keyword>
<dbReference type="Pfam" id="PF00443">
    <property type="entry name" value="UCH"/>
    <property type="match status" value="1"/>
</dbReference>
<gene>
    <name evidence="3" type="ORF">ECRASSUSDP1_LOCUS13162</name>
</gene>
<comment type="caution">
    <text evidence="3">The sequence shown here is derived from an EMBL/GenBank/DDBJ whole genome shotgun (WGS) entry which is preliminary data.</text>
</comment>
<keyword evidence="1" id="KW-1133">Transmembrane helix</keyword>
<dbReference type="PROSITE" id="PS50235">
    <property type="entry name" value="USP_3"/>
    <property type="match status" value="1"/>
</dbReference>
<dbReference type="InterPro" id="IPR018200">
    <property type="entry name" value="USP_CS"/>
</dbReference>
<name>A0AAD1UN55_EUPCR</name>
<dbReference type="AlphaFoldDB" id="A0AAD1UN55"/>
<dbReference type="InterPro" id="IPR028889">
    <property type="entry name" value="USP"/>
</dbReference>
<keyword evidence="4" id="KW-1185">Reference proteome</keyword>
<dbReference type="GO" id="GO:0016579">
    <property type="term" value="P:protein deubiquitination"/>
    <property type="evidence" value="ECO:0007669"/>
    <property type="project" value="InterPro"/>
</dbReference>
<dbReference type="EMBL" id="CAMPGE010013094">
    <property type="protein sequence ID" value="CAI2371837.1"/>
    <property type="molecule type" value="Genomic_DNA"/>
</dbReference>
<dbReference type="InterPro" id="IPR001394">
    <property type="entry name" value="Peptidase_C19_UCH"/>
</dbReference>
<reference evidence="3" key="1">
    <citation type="submission" date="2023-07" db="EMBL/GenBank/DDBJ databases">
        <authorList>
            <consortium name="AG Swart"/>
            <person name="Singh M."/>
            <person name="Singh A."/>
            <person name="Seah K."/>
            <person name="Emmerich C."/>
        </authorList>
    </citation>
    <scope>NUCLEOTIDE SEQUENCE</scope>
    <source>
        <strain evidence="3">DP1</strain>
    </source>
</reference>
<dbReference type="GO" id="GO:0004843">
    <property type="term" value="F:cysteine-type deubiquitinase activity"/>
    <property type="evidence" value="ECO:0007669"/>
    <property type="project" value="InterPro"/>
</dbReference>
<evidence type="ECO:0000256" key="1">
    <source>
        <dbReference type="SAM" id="Phobius"/>
    </source>
</evidence>
<organism evidence="3 4">
    <name type="scientific">Euplotes crassus</name>
    <dbReference type="NCBI Taxonomy" id="5936"/>
    <lineage>
        <taxon>Eukaryota</taxon>
        <taxon>Sar</taxon>
        <taxon>Alveolata</taxon>
        <taxon>Ciliophora</taxon>
        <taxon>Intramacronucleata</taxon>
        <taxon>Spirotrichea</taxon>
        <taxon>Hypotrichia</taxon>
        <taxon>Euplotida</taxon>
        <taxon>Euplotidae</taxon>
        <taxon>Moneuplotes</taxon>
    </lineage>
</organism>
<sequence length="394" mass="46122">MEIWIILAILFTILVAFLLTLYILYKLKTKSQGKEPAAYDQKIVRDYSVQWEIDQRDQKRMQQRPGGKQTGSLGLRNKQLDCFMNATLQCFLGMDEFCEGVLKEVINNDCSDDEAKSDEDLICKGRVLYEFKKFIEEYKARRLSAESTKPLREVFETLFPSHQQHDARQFIMELFEAIQSEKNSSNQQFISSGQKNHKEAWEEYRKVSSSIIDDFFIGMYETIIECQGCHTKVSVYEQFNHVPLPVTLNNSFKSFESFLSDFGQEYYSQFKCKECNDLKESSLIRKIVKYPKCIIFTFERLNPGNNTKISEFQDFPQSFVLPDPEKDQEDPGKLKFTLNSIVNHFGTLRNGHYTANSLRDNQWYKFDDEFAGCLSNKLVKSNEAYILFYKTESY</sequence>
<keyword evidence="1" id="KW-0812">Transmembrane</keyword>
<dbReference type="PANTHER" id="PTHR21646">
    <property type="entry name" value="UBIQUITIN CARBOXYL-TERMINAL HYDROLASE"/>
    <property type="match status" value="1"/>
</dbReference>
<dbReference type="PROSITE" id="PS00973">
    <property type="entry name" value="USP_2"/>
    <property type="match status" value="1"/>
</dbReference>